<dbReference type="OrthoDB" id="408631at2759"/>
<name>A0A9W2YI53_BIOGL</name>
<feature type="domain" description="Alpha/beta hydrolase fold-3" evidence="2">
    <location>
        <begin position="95"/>
        <end position="299"/>
    </location>
</feature>
<dbReference type="GO" id="GO:0016787">
    <property type="term" value="F:hydrolase activity"/>
    <property type="evidence" value="ECO:0007669"/>
    <property type="project" value="UniProtKB-KW"/>
</dbReference>
<dbReference type="InterPro" id="IPR029058">
    <property type="entry name" value="AB_hydrolase_fold"/>
</dbReference>
<proteinExistence type="predicted"/>
<sequence length="324" mass="35899">MAERQIWAPFADKYKVHEESYEFVRLMLETGIKPYSELGVDKAREQSRMRSCQFGGSVEFKGEEREIIIPSPYAAEGIPATIYKPDTAPEVPAIFVYYHGGGLVLCSRETHASALKVIASRSGAIVVNVEYRLLPNPESPYAPFDDAAAAAEWVLKNKEAVGGRFDSKVGVGGDSAGGQLTASVTNDVQGLDFQVLVYPLTDTLCKNPTFQEFKNVPGLNSDAIKWFFDNSLLYIPDYKTNPRINVMVRTNTELSPPALVLLAELDPLRGCGLDYAEKLRDAGVSVQCEVVEGVPHAFFTLITVFRTKTNEAYEHVVKFLKQFQ</sequence>
<dbReference type="Pfam" id="PF07859">
    <property type="entry name" value="Abhydrolase_3"/>
    <property type="match status" value="1"/>
</dbReference>
<dbReference type="OMA" id="CRNAVET"/>
<evidence type="ECO:0000313" key="4">
    <source>
        <dbReference type="RefSeq" id="XP_055862428.1"/>
    </source>
</evidence>
<organism evidence="3 4">
    <name type="scientific">Biomphalaria glabrata</name>
    <name type="common">Bloodfluke planorb</name>
    <name type="synonym">Freshwater snail</name>
    <dbReference type="NCBI Taxonomy" id="6526"/>
    <lineage>
        <taxon>Eukaryota</taxon>
        <taxon>Metazoa</taxon>
        <taxon>Spiralia</taxon>
        <taxon>Lophotrochozoa</taxon>
        <taxon>Mollusca</taxon>
        <taxon>Gastropoda</taxon>
        <taxon>Heterobranchia</taxon>
        <taxon>Euthyneura</taxon>
        <taxon>Panpulmonata</taxon>
        <taxon>Hygrophila</taxon>
        <taxon>Lymnaeoidea</taxon>
        <taxon>Planorbidae</taxon>
        <taxon>Biomphalaria</taxon>
    </lineage>
</organism>
<dbReference type="GeneID" id="106053858"/>
<evidence type="ECO:0000313" key="3">
    <source>
        <dbReference type="Proteomes" id="UP001165740"/>
    </source>
</evidence>
<accession>A0A9W2YI53</accession>
<evidence type="ECO:0000259" key="2">
    <source>
        <dbReference type="Pfam" id="PF07859"/>
    </source>
</evidence>
<dbReference type="Proteomes" id="UP001165740">
    <property type="component" value="Chromosome 12"/>
</dbReference>
<keyword evidence="1" id="KW-0378">Hydrolase</keyword>
<dbReference type="RefSeq" id="XP_055862428.1">
    <property type="nucleotide sequence ID" value="XM_056006453.1"/>
</dbReference>
<dbReference type="SUPFAM" id="SSF53474">
    <property type="entry name" value="alpha/beta-Hydrolases"/>
    <property type="match status" value="1"/>
</dbReference>
<dbReference type="Gene3D" id="3.40.50.1820">
    <property type="entry name" value="alpha/beta hydrolase"/>
    <property type="match status" value="1"/>
</dbReference>
<dbReference type="AlphaFoldDB" id="A0A9W2YI53"/>
<evidence type="ECO:0000256" key="1">
    <source>
        <dbReference type="ARBA" id="ARBA00022801"/>
    </source>
</evidence>
<dbReference type="InterPro" id="IPR013094">
    <property type="entry name" value="AB_hydrolase_3"/>
</dbReference>
<keyword evidence="3" id="KW-1185">Reference proteome</keyword>
<gene>
    <name evidence="4" type="primary">LOC106053858</name>
</gene>
<reference evidence="4" key="1">
    <citation type="submission" date="2025-08" db="UniProtKB">
        <authorList>
            <consortium name="RefSeq"/>
        </authorList>
    </citation>
    <scope>IDENTIFICATION</scope>
</reference>
<dbReference type="PANTHER" id="PTHR48081">
    <property type="entry name" value="AB HYDROLASE SUPERFAMILY PROTEIN C4A8.06C"/>
    <property type="match status" value="1"/>
</dbReference>
<dbReference type="PANTHER" id="PTHR48081:SF8">
    <property type="entry name" value="ALPHA_BETA HYDROLASE FOLD-3 DOMAIN-CONTAINING PROTEIN-RELATED"/>
    <property type="match status" value="1"/>
</dbReference>
<protein>
    <submittedName>
        <fullName evidence="4">Carboxylesterase NlhH-like</fullName>
    </submittedName>
</protein>
<dbReference type="InterPro" id="IPR050300">
    <property type="entry name" value="GDXG_lipolytic_enzyme"/>
</dbReference>